<sequence length="147" mass="16695">MKSGQTATAAKHSGTAKPKLGLPAFDGDPMKYFGWIKQWNTYDEDTSITDTEKARLLEQCLTSKALQSISDIPFSNDTYQNRKNRLEERYGNKLRVIALRQEELRNISGTPVPSNYNADALRSIMDKVSSQILCLQDLKVKEESYEE</sequence>
<feature type="region of interest" description="Disordered" evidence="1">
    <location>
        <begin position="1"/>
        <end position="24"/>
    </location>
</feature>
<organism evidence="2 3">
    <name type="scientific">Daphnia pulex</name>
    <name type="common">Water flea</name>
    <dbReference type="NCBI Taxonomy" id="6669"/>
    <lineage>
        <taxon>Eukaryota</taxon>
        <taxon>Metazoa</taxon>
        <taxon>Ecdysozoa</taxon>
        <taxon>Arthropoda</taxon>
        <taxon>Crustacea</taxon>
        <taxon>Branchiopoda</taxon>
        <taxon>Diplostraca</taxon>
        <taxon>Cladocera</taxon>
        <taxon>Anomopoda</taxon>
        <taxon>Daphniidae</taxon>
        <taxon>Daphnia</taxon>
    </lineage>
</organism>
<dbReference type="KEGG" id="dpx:DAPPUDRAFT_275915"/>
<evidence type="ECO:0000256" key="1">
    <source>
        <dbReference type="SAM" id="MobiDB-lite"/>
    </source>
</evidence>
<dbReference type="OrthoDB" id="7444419at2759"/>
<dbReference type="InterPro" id="IPR005312">
    <property type="entry name" value="DUF1759"/>
</dbReference>
<dbReference type="AlphaFoldDB" id="E9I5K8"/>
<evidence type="ECO:0000313" key="3">
    <source>
        <dbReference type="Proteomes" id="UP000000305"/>
    </source>
</evidence>
<keyword evidence="3" id="KW-1185">Reference proteome</keyword>
<evidence type="ECO:0000313" key="2">
    <source>
        <dbReference type="EMBL" id="EFX60722.1"/>
    </source>
</evidence>
<dbReference type="Pfam" id="PF03564">
    <property type="entry name" value="DUF1759"/>
    <property type="match status" value="1"/>
</dbReference>
<dbReference type="InParanoid" id="E9I5K8"/>
<gene>
    <name evidence="2" type="ORF">DAPPUDRAFT_275915</name>
</gene>
<dbReference type="EMBL" id="GL735705">
    <property type="protein sequence ID" value="EFX60722.1"/>
    <property type="molecule type" value="Genomic_DNA"/>
</dbReference>
<reference evidence="2 3" key="1">
    <citation type="journal article" date="2011" name="Science">
        <title>The ecoresponsive genome of Daphnia pulex.</title>
        <authorList>
            <person name="Colbourne J.K."/>
            <person name="Pfrender M.E."/>
            <person name="Gilbert D."/>
            <person name="Thomas W.K."/>
            <person name="Tucker A."/>
            <person name="Oakley T.H."/>
            <person name="Tokishita S."/>
            <person name="Aerts A."/>
            <person name="Arnold G.J."/>
            <person name="Basu M.K."/>
            <person name="Bauer D.J."/>
            <person name="Caceres C.E."/>
            <person name="Carmel L."/>
            <person name="Casola C."/>
            <person name="Choi J.H."/>
            <person name="Detter J.C."/>
            <person name="Dong Q."/>
            <person name="Dusheyko S."/>
            <person name="Eads B.D."/>
            <person name="Frohlich T."/>
            <person name="Geiler-Samerotte K.A."/>
            <person name="Gerlach D."/>
            <person name="Hatcher P."/>
            <person name="Jogdeo S."/>
            <person name="Krijgsveld J."/>
            <person name="Kriventseva E.V."/>
            <person name="Kultz D."/>
            <person name="Laforsch C."/>
            <person name="Lindquist E."/>
            <person name="Lopez J."/>
            <person name="Manak J.R."/>
            <person name="Muller J."/>
            <person name="Pangilinan J."/>
            <person name="Patwardhan R.P."/>
            <person name="Pitluck S."/>
            <person name="Pritham E.J."/>
            <person name="Rechtsteiner A."/>
            <person name="Rho M."/>
            <person name="Rogozin I.B."/>
            <person name="Sakarya O."/>
            <person name="Salamov A."/>
            <person name="Schaack S."/>
            <person name="Shapiro H."/>
            <person name="Shiga Y."/>
            <person name="Skalitzky C."/>
            <person name="Smith Z."/>
            <person name="Souvorov A."/>
            <person name="Sung W."/>
            <person name="Tang Z."/>
            <person name="Tsuchiya D."/>
            <person name="Tu H."/>
            <person name="Vos H."/>
            <person name="Wang M."/>
            <person name="Wolf Y.I."/>
            <person name="Yamagata H."/>
            <person name="Yamada T."/>
            <person name="Ye Y."/>
            <person name="Shaw J.R."/>
            <person name="Andrews J."/>
            <person name="Crease T.J."/>
            <person name="Tang H."/>
            <person name="Lucas S.M."/>
            <person name="Robertson H.M."/>
            <person name="Bork P."/>
            <person name="Koonin E.V."/>
            <person name="Zdobnov E.M."/>
            <person name="Grigoriev I.V."/>
            <person name="Lynch M."/>
            <person name="Boore J.L."/>
        </authorList>
    </citation>
    <scope>NUCLEOTIDE SEQUENCE [LARGE SCALE GENOMIC DNA]</scope>
</reference>
<proteinExistence type="predicted"/>
<name>E9I5K8_DAPPU</name>
<dbReference type="PhylomeDB" id="E9I5K8"/>
<dbReference type="Proteomes" id="UP000000305">
    <property type="component" value="Unassembled WGS sequence"/>
</dbReference>
<dbReference type="OMA" id="GWKVAFL"/>
<dbReference type="HOGENOM" id="CLU_1769953_0_0_1"/>
<accession>E9I5K8</accession>
<protein>
    <submittedName>
        <fullName evidence="2">Uncharacterized protein</fullName>
    </submittedName>
</protein>